<organism evidence="1 2">
    <name type="scientific">Coptis chinensis</name>
    <dbReference type="NCBI Taxonomy" id="261450"/>
    <lineage>
        <taxon>Eukaryota</taxon>
        <taxon>Viridiplantae</taxon>
        <taxon>Streptophyta</taxon>
        <taxon>Embryophyta</taxon>
        <taxon>Tracheophyta</taxon>
        <taxon>Spermatophyta</taxon>
        <taxon>Magnoliopsida</taxon>
        <taxon>Ranunculales</taxon>
        <taxon>Ranunculaceae</taxon>
        <taxon>Coptidoideae</taxon>
        <taxon>Coptis</taxon>
    </lineage>
</organism>
<proteinExistence type="predicted"/>
<comment type="caution">
    <text evidence="1">The sequence shown here is derived from an EMBL/GenBank/DDBJ whole genome shotgun (WGS) entry which is preliminary data.</text>
</comment>
<evidence type="ECO:0000313" key="2">
    <source>
        <dbReference type="Proteomes" id="UP000631114"/>
    </source>
</evidence>
<reference evidence="1 2" key="1">
    <citation type="submission" date="2020-10" db="EMBL/GenBank/DDBJ databases">
        <title>The Coptis chinensis genome and diversification of protoberbering-type alkaloids.</title>
        <authorList>
            <person name="Wang B."/>
            <person name="Shu S."/>
            <person name="Song C."/>
            <person name="Liu Y."/>
        </authorList>
    </citation>
    <scope>NUCLEOTIDE SEQUENCE [LARGE SCALE GENOMIC DNA]</scope>
    <source>
        <strain evidence="1">HL-2020</strain>
        <tissue evidence="1">Leaf</tissue>
    </source>
</reference>
<protein>
    <submittedName>
        <fullName evidence="1">Uncharacterized protein</fullName>
    </submittedName>
</protein>
<dbReference type="AlphaFoldDB" id="A0A835I5A3"/>
<name>A0A835I5A3_9MAGN</name>
<evidence type="ECO:0000313" key="1">
    <source>
        <dbReference type="EMBL" id="KAF9610911.1"/>
    </source>
</evidence>
<dbReference type="Proteomes" id="UP000631114">
    <property type="component" value="Unassembled WGS sequence"/>
</dbReference>
<accession>A0A835I5A3</accession>
<gene>
    <name evidence="1" type="ORF">IFM89_025711</name>
</gene>
<sequence>MGRTFDGMLQTCTSKHEVGNPISRDGLIWIGDTPGLSRAPSENGGGLCGLHAATKIMRRMTSAPKAIPRIAALDIEAAKTTLEENNEITKN</sequence>
<keyword evidence="2" id="KW-1185">Reference proteome</keyword>
<dbReference type="EMBL" id="JADFTS010000004">
    <property type="protein sequence ID" value="KAF9610911.1"/>
    <property type="molecule type" value="Genomic_DNA"/>
</dbReference>